<dbReference type="EMBL" id="LR862133">
    <property type="protein sequence ID" value="CAD1838150.1"/>
    <property type="molecule type" value="Genomic_DNA"/>
</dbReference>
<feature type="region of interest" description="Disordered" evidence="1">
    <location>
        <begin position="90"/>
        <end position="125"/>
    </location>
</feature>
<name>A0A6V7Q560_ANACO</name>
<proteinExistence type="predicted"/>
<organism evidence="2">
    <name type="scientific">Ananas comosus var. bracteatus</name>
    <name type="common">red pineapple</name>
    <dbReference type="NCBI Taxonomy" id="296719"/>
    <lineage>
        <taxon>Eukaryota</taxon>
        <taxon>Viridiplantae</taxon>
        <taxon>Streptophyta</taxon>
        <taxon>Embryophyta</taxon>
        <taxon>Tracheophyta</taxon>
        <taxon>Spermatophyta</taxon>
        <taxon>Magnoliopsida</taxon>
        <taxon>Liliopsida</taxon>
        <taxon>Poales</taxon>
        <taxon>Bromeliaceae</taxon>
        <taxon>Bromelioideae</taxon>
        <taxon>Ananas</taxon>
    </lineage>
</organism>
<sequence>MNQRTLQSAPPTIAFAGGHPSLANSSLLRAHNIRLLTLMPSPSLPPPNALDGRWPSKIIWRLERGAGRYWTFKVRYEVRTEAPPVEWRKVQAKRPRQEAAHEESRTIPNYYTDRQYAAEKAHADR</sequence>
<gene>
    <name evidence="2" type="ORF">CB5_LOCUS21361</name>
</gene>
<feature type="compositionally biased region" description="Basic and acidic residues" evidence="1">
    <location>
        <begin position="95"/>
        <end position="105"/>
    </location>
</feature>
<feature type="compositionally biased region" description="Basic and acidic residues" evidence="1">
    <location>
        <begin position="116"/>
        <end position="125"/>
    </location>
</feature>
<dbReference type="AlphaFoldDB" id="A0A6V7Q560"/>
<evidence type="ECO:0000313" key="2">
    <source>
        <dbReference type="EMBL" id="CAD1838150.1"/>
    </source>
</evidence>
<protein>
    <submittedName>
        <fullName evidence="2">Uncharacterized protein</fullName>
    </submittedName>
</protein>
<evidence type="ECO:0000256" key="1">
    <source>
        <dbReference type="SAM" id="MobiDB-lite"/>
    </source>
</evidence>
<reference evidence="2" key="1">
    <citation type="submission" date="2020-07" db="EMBL/GenBank/DDBJ databases">
        <authorList>
            <person name="Lin J."/>
        </authorList>
    </citation>
    <scope>NUCLEOTIDE SEQUENCE</scope>
</reference>
<accession>A0A6V7Q560</accession>